<name>A0ACC2N2Z5_9HYME</name>
<organism evidence="1 2">
    <name type="scientific">Eretmocerus hayati</name>
    <dbReference type="NCBI Taxonomy" id="131215"/>
    <lineage>
        <taxon>Eukaryota</taxon>
        <taxon>Metazoa</taxon>
        <taxon>Ecdysozoa</taxon>
        <taxon>Arthropoda</taxon>
        <taxon>Hexapoda</taxon>
        <taxon>Insecta</taxon>
        <taxon>Pterygota</taxon>
        <taxon>Neoptera</taxon>
        <taxon>Endopterygota</taxon>
        <taxon>Hymenoptera</taxon>
        <taxon>Apocrita</taxon>
        <taxon>Proctotrupomorpha</taxon>
        <taxon>Chalcidoidea</taxon>
        <taxon>Aphelinidae</taxon>
        <taxon>Aphelininae</taxon>
        <taxon>Eretmocerus</taxon>
    </lineage>
</organism>
<comment type="caution">
    <text evidence="1">The sequence shown here is derived from an EMBL/GenBank/DDBJ whole genome shotgun (WGS) entry which is preliminary data.</text>
</comment>
<keyword evidence="2" id="KW-1185">Reference proteome</keyword>
<gene>
    <name evidence="1" type="ORF">QAD02_007175</name>
</gene>
<evidence type="ECO:0000313" key="1">
    <source>
        <dbReference type="EMBL" id="KAJ8665513.1"/>
    </source>
</evidence>
<dbReference type="Proteomes" id="UP001239111">
    <property type="component" value="Chromosome 4"/>
</dbReference>
<dbReference type="EMBL" id="CM056744">
    <property type="protein sequence ID" value="KAJ8665513.1"/>
    <property type="molecule type" value="Genomic_DNA"/>
</dbReference>
<sequence length="248" mass="28720">MSEVYKSGLRQRTANIKSAEYGMDHIFSHEVCLIKLEMEYKAKKGKDIINTDFDQNDDTGYDGSYEDFSPQTESSPQQNKSMKQQIVRNVISRSISCIRFSEFLTVSQVCQHVNGELIGLEISIRNSDVESYFTKNYPKEFRYSKPHAANQSSIIYNSNLTIDQLMWQLTEENFLNQSSEILSRSLYYINFDLADRFCDVTDLKKAWEELQPPSPFLTFLSSFFHIKSGELSILKTDADFNKKFAYSV</sequence>
<reference evidence="1" key="1">
    <citation type="submission" date="2023-04" db="EMBL/GenBank/DDBJ databases">
        <title>A chromosome-level genome assembly of the parasitoid wasp Eretmocerus hayati.</title>
        <authorList>
            <person name="Zhong Y."/>
            <person name="Liu S."/>
            <person name="Liu Y."/>
        </authorList>
    </citation>
    <scope>NUCLEOTIDE SEQUENCE</scope>
    <source>
        <strain evidence="1">ZJU_SS_LIU_2023</strain>
    </source>
</reference>
<evidence type="ECO:0000313" key="2">
    <source>
        <dbReference type="Proteomes" id="UP001239111"/>
    </source>
</evidence>
<proteinExistence type="predicted"/>
<accession>A0ACC2N2Z5</accession>
<protein>
    <submittedName>
        <fullName evidence="1">Uncharacterized protein</fullName>
    </submittedName>
</protein>